<dbReference type="GO" id="GO:0003730">
    <property type="term" value="F:mRNA 3'-UTR binding"/>
    <property type="evidence" value="ECO:0007669"/>
    <property type="project" value="TreeGrafter"/>
</dbReference>
<sequence length="327" mass="34580">MPYRKLAVKAIIVRRLGQPEVMTLEELPDPVPGEGEVLVRIHAAGVNPVDTYLRGGQFGYSPELPFTPGIDGAGVVEQTGPKVTKVKAGDRVYLAGSRTGTYAELAVASESQVYPLPPSISFAEGACLYVPYGTAYRALFVLVSPKPGETLLVHGGSGGVGLAAIQWASAFGLRVAATASTEEGRSLVLRNGAQAAWDHTDPSHWEKAVEWTGGVGFGIVLEMLANVNLARDLDIIRTGGRVIVVGCRGESCIDPRKLMAKDGGILGLSLANASPQELEGFHLALEAGLSRGFVRPHIRAILPLSQAPKAHRMIWEPGALGKIVLVP</sequence>
<dbReference type="PANTHER" id="PTHR44154">
    <property type="entry name" value="QUINONE OXIDOREDUCTASE"/>
    <property type="match status" value="1"/>
</dbReference>
<keyword evidence="9" id="KW-1185">Reference proteome</keyword>
<dbReference type="Gene3D" id="3.90.180.10">
    <property type="entry name" value="Medium-chain alcohol dehydrogenases, catalytic domain"/>
    <property type="match status" value="1"/>
</dbReference>
<dbReference type="GO" id="GO:0005829">
    <property type="term" value="C:cytosol"/>
    <property type="evidence" value="ECO:0007669"/>
    <property type="project" value="TreeGrafter"/>
</dbReference>
<dbReference type="Pfam" id="PF08240">
    <property type="entry name" value="ADH_N"/>
    <property type="match status" value="1"/>
</dbReference>
<gene>
    <name evidence="8" type="ORF">MPNT_10454</name>
</gene>
<evidence type="ECO:0000256" key="2">
    <source>
        <dbReference type="ARBA" id="ARBA00011881"/>
    </source>
</evidence>
<evidence type="ECO:0000256" key="6">
    <source>
        <dbReference type="ARBA" id="ARBA00022990"/>
    </source>
</evidence>
<reference evidence="8" key="1">
    <citation type="submission" date="2021-02" db="EMBL/GenBank/DDBJ databases">
        <authorList>
            <person name="Cremers G."/>
            <person name="Picone N."/>
        </authorList>
    </citation>
    <scope>NUCLEOTIDE SEQUENCE</scope>
    <source>
        <strain evidence="8">PQ17</strain>
    </source>
</reference>
<dbReference type="SUPFAM" id="SSF51735">
    <property type="entry name" value="NAD(P)-binding Rossmann-fold domains"/>
    <property type="match status" value="1"/>
</dbReference>
<evidence type="ECO:0000256" key="3">
    <source>
        <dbReference type="ARBA" id="ARBA00022490"/>
    </source>
</evidence>
<evidence type="ECO:0000313" key="8">
    <source>
        <dbReference type="EMBL" id="CAF0689961.1"/>
    </source>
</evidence>
<dbReference type="PANTHER" id="PTHR44154:SF1">
    <property type="entry name" value="QUINONE OXIDOREDUCTASE"/>
    <property type="match status" value="1"/>
</dbReference>
<dbReference type="GO" id="GO:0003960">
    <property type="term" value="F:quinone reductase (NADPH) activity"/>
    <property type="evidence" value="ECO:0007669"/>
    <property type="project" value="TreeGrafter"/>
</dbReference>
<comment type="subcellular location">
    <subcellularLocation>
        <location evidence="1">Cytoplasm</location>
    </subcellularLocation>
</comment>
<dbReference type="InterPro" id="IPR013154">
    <property type="entry name" value="ADH-like_N"/>
</dbReference>
<keyword evidence="4" id="KW-0521">NADP</keyword>
<keyword evidence="3" id="KW-0963">Cytoplasm</keyword>
<organism evidence="8 9">
    <name type="scientific">Candidatus Methylacidithermus pantelleriae</name>
    <dbReference type="NCBI Taxonomy" id="2744239"/>
    <lineage>
        <taxon>Bacteria</taxon>
        <taxon>Pseudomonadati</taxon>
        <taxon>Verrucomicrobiota</taxon>
        <taxon>Methylacidiphilae</taxon>
        <taxon>Methylacidiphilales</taxon>
        <taxon>Methylacidiphilaceae</taxon>
        <taxon>Candidatus Methylacidithermus</taxon>
    </lineage>
</organism>
<evidence type="ECO:0000256" key="5">
    <source>
        <dbReference type="ARBA" id="ARBA00022884"/>
    </source>
</evidence>
<protein>
    <submittedName>
        <fullName evidence="8">Quinone oxidoreductase</fullName>
    </submittedName>
</protein>
<dbReference type="Proteomes" id="UP000663859">
    <property type="component" value="Unassembled WGS sequence"/>
</dbReference>
<evidence type="ECO:0000256" key="4">
    <source>
        <dbReference type="ARBA" id="ARBA00022857"/>
    </source>
</evidence>
<dbReference type="Pfam" id="PF00107">
    <property type="entry name" value="ADH_zinc_N"/>
    <property type="match status" value="1"/>
</dbReference>
<dbReference type="AlphaFoldDB" id="A0A8J2FV69"/>
<dbReference type="Gene3D" id="3.40.50.720">
    <property type="entry name" value="NAD(P)-binding Rossmann-like Domain"/>
    <property type="match status" value="1"/>
</dbReference>
<dbReference type="InterPro" id="IPR013149">
    <property type="entry name" value="ADH-like_C"/>
</dbReference>
<dbReference type="SUPFAM" id="SSF50129">
    <property type="entry name" value="GroES-like"/>
    <property type="match status" value="1"/>
</dbReference>
<feature type="domain" description="Enoyl reductase (ER)" evidence="7">
    <location>
        <begin position="17"/>
        <end position="325"/>
    </location>
</feature>
<name>A0A8J2FV69_9BACT</name>
<dbReference type="PROSITE" id="PS01162">
    <property type="entry name" value="QOR_ZETA_CRYSTAL"/>
    <property type="match status" value="1"/>
</dbReference>
<comment type="caution">
    <text evidence="8">The sequence shown here is derived from an EMBL/GenBank/DDBJ whole genome shotgun (WGS) entry which is preliminary data.</text>
</comment>
<keyword evidence="5" id="KW-0694">RNA-binding</keyword>
<dbReference type="CDD" id="cd08253">
    <property type="entry name" value="zeta_crystallin"/>
    <property type="match status" value="1"/>
</dbReference>
<dbReference type="InterPro" id="IPR002364">
    <property type="entry name" value="Quin_OxRdtase/zeta-crystal_CS"/>
</dbReference>
<evidence type="ECO:0000256" key="1">
    <source>
        <dbReference type="ARBA" id="ARBA00004496"/>
    </source>
</evidence>
<dbReference type="GO" id="GO:0008270">
    <property type="term" value="F:zinc ion binding"/>
    <property type="evidence" value="ECO:0007669"/>
    <property type="project" value="InterPro"/>
</dbReference>
<dbReference type="GO" id="GO:0070402">
    <property type="term" value="F:NADPH binding"/>
    <property type="evidence" value="ECO:0007669"/>
    <property type="project" value="TreeGrafter"/>
</dbReference>
<dbReference type="EMBL" id="CAJNOB010000001">
    <property type="protein sequence ID" value="CAF0689961.1"/>
    <property type="molecule type" value="Genomic_DNA"/>
</dbReference>
<comment type="subunit">
    <text evidence="2">Homotetramer.</text>
</comment>
<dbReference type="FunFam" id="3.40.50.720:FF:000244">
    <property type="entry name" value="quinone oxidoreductase"/>
    <property type="match status" value="1"/>
</dbReference>
<dbReference type="InterPro" id="IPR011032">
    <property type="entry name" value="GroES-like_sf"/>
</dbReference>
<dbReference type="InterPro" id="IPR051603">
    <property type="entry name" value="Zinc-ADH_QOR/CCCR"/>
</dbReference>
<evidence type="ECO:0000313" key="9">
    <source>
        <dbReference type="Proteomes" id="UP000663859"/>
    </source>
</evidence>
<dbReference type="InterPro" id="IPR036291">
    <property type="entry name" value="NAD(P)-bd_dom_sf"/>
</dbReference>
<evidence type="ECO:0000259" key="7">
    <source>
        <dbReference type="SMART" id="SM00829"/>
    </source>
</evidence>
<dbReference type="SMART" id="SM00829">
    <property type="entry name" value="PKS_ER"/>
    <property type="match status" value="1"/>
</dbReference>
<proteinExistence type="predicted"/>
<accession>A0A8J2FV69</accession>
<keyword evidence="6" id="KW-0007">Acetylation</keyword>
<dbReference type="InterPro" id="IPR020843">
    <property type="entry name" value="ER"/>
</dbReference>